<dbReference type="PANTHER" id="PTHR46305:SF3">
    <property type="entry name" value="NADPH:QUINONE OXIDOREDUCTASE MDAB"/>
    <property type="match status" value="1"/>
</dbReference>
<gene>
    <name evidence="6" type="ORF">GCM10022223_14380</name>
</gene>
<comment type="caution">
    <text evidence="6">The sequence shown here is derived from an EMBL/GenBank/DDBJ whole genome shotgun (WGS) entry which is preliminary data.</text>
</comment>
<accession>A0ABP6Z775</accession>
<dbReference type="Pfam" id="PF02525">
    <property type="entry name" value="Flavodoxin_2"/>
    <property type="match status" value="1"/>
</dbReference>
<dbReference type="InterPro" id="IPR052397">
    <property type="entry name" value="NADPH-QR_MdaB"/>
</dbReference>
<evidence type="ECO:0000256" key="1">
    <source>
        <dbReference type="ARBA" id="ARBA00001974"/>
    </source>
</evidence>
<comment type="cofactor">
    <cofactor evidence="1">
        <name>FAD</name>
        <dbReference type="ChEBI" id="CHEBI:57692"/>
    </cofactor>
</comment>
<dbReference type="InterPro" id="IPR029039">
    <property type="entry name" value="Flavoprotein-like_sf"/>
</dbReference>
<protein>
    <submittedName>
        <fullName evidence="6">NAD(P)H-dependent oxidoreductase</fullName>
    </submittedName>
</protein>
<dbReference type="Proteomes" id="UP001501074">
    <property type="component" value="Unassembled WGS sequence"/>
</dbReference>
<evidence type="ECO:0000256" key="4">
    <source>
        <dbReference type="ARBA" id="ARBA00037981"/>
    </source>
</evidence>
<organism evidence="6 7">
    <name type="scientific">Kineosporia mesophila</name>
    <dbReference type="NCBI Taxonomy" id="566012"/>
    <lineage>
        <taxon>Bacteria</taxon>
        <taxon>Bacillati</taxon>
        <taxon>Actinomycetota</taxon>
        <taxon>Actinomycetes</taxon>
        <taxon>Kineosporiales</taxon>
        <taxon>Kineosporiaceae</taxon>
        <taxon>Kineosporia</taxon>
    </lineage>
</organism>
<evidence type="ECO:0000313" key="6">
    <source>
        <dbReference type="EMBL" id="GAA3599994.1"/>
    </source>
</evidence>
<keyword evidence="3" id="KW-0274">FAD</keyword>
<dbReference type="SUPFAM" id="SSF52218">
    <property type="entry name" value="Flavoproteins"/>
    <property type="match status" value="1"/>
</dbReference>
<feature type="domain" description="Flavodoxin-like fold" evidence="5">
    <location>
        <begin position="1"/>
        <end position="194"/>
    </location>
</feature>
<name>A0ABP6Z775_9ACTN</name>
<evidence type="ECO:0000313" key="7">
    <source>
        <dbReference type="Proteomes" id="UP001501074"/>
    </source>
</evidence>
<sequence>MHVHIVNAHLTYPNWSEGALTRTMVEAARTHLLDLGHEITQTRIEDSYDPQIEVQRHLDARLVILQTPVNWFGAPWIYKRYVDEVFNAGLHSTRFLETDGRTRSDPSRQYGTGGHLHGRGFLISSTWNAPRDTFSNPGSVLFGGKSVDDLLLGLSTSYKFVGYTVLESYGLYDIFRNPSDVEVGIKAYGAHLDRQLAALDAPPSATPDLPS</sequence>
<reference evidence="7" key="1">
    <citation type="journal article" date="2019" name="Int. J. Syst. Evol. Microbiol.">
        <title>The Global Catalogue of Microorganisms (GCM) 10K type strain sequencing project: providing services to taxonomists for standard genome sequencing and annotation.</title>
        <authorList>
            <consortium name="The Broad Institute Genomics Platform"/>
            <consortium name="The Broad Institute Genome Sequencing Center for Infectious Disease"/>
            <person name="Wu L."/>
            <person name="Ma J."/>
        </authorList>
    </citation>
    <scope>NUCLEOTIDE SEQUENCE [LARGE SCALE GENOMIC DNA]</scope>
    <source>
        <strain evidence="7">JCM 16902</strain>
    </source>
</reference>
<evidence type="ECO:0000259" key="5">
    <source>
        <dbReference type="Pfam" id="PF02525"/>
    </source>
</evidence>
<dbReference type="EMBL" id="BAAAZO010000002">
    <property type="protein sequence ID" value="GAA3599994.1"/>
    <property type="molecule type" value="Genomic_DNA"/>
</dbReference>
<evidence type="ECO:0000256" key="2">
    <source>
        <dbReference type="ARBA" id="ARBA00022630"/>
    </source>
</evidence>
<keyword evidence="2" id="KW-0285">Flavoprotein</keyword>
<dbReference type="RefSeq" id="WP_231486191.1">
    <property type="nucleotide sequence ID" value="NZ_BAAAZO010000002.1"/>
</dbReference>
<comment type="similarity">
    <text evidence="4">Belongs to the oxidoreductase MdaB family.</text>
</comment>
<evidence type="ECO:0000256" key="3">
    <source>
        <dbReference type="ARBA" id="ARBA00022827"/>
    </source>
</evidence>
<proteinExistence type="inferred from homology"/>
<dbReference type="InterPro" id="IPR003680">
    <property type="entry name" value="Flavodoxin_fold"/>
</dbReference>
<keyword evidence="7" id="KW-1185">Reference proteome</keyword>
<dbReference type="Gene3D" id="3.40.50.360">
    <property type="match status" value="1"/>
</dbReference>
<dbReference type="PANTHER" id="PTHR46305">
    <property type="match status" value="1"/>
</dbReference>